<dbReference type="OrthoDB" id="757982at2759"/>
<gene>
    <name evidence="1" type="ORF">NHX12_024990</name>
</gene>
<protein>
    <submittedName>
        <fullName evidence="1">Uncharacterized protein</fullName>
    </submittedName>
</protein>
<dbReference type="PANTHER" id="PTHR23336">
    <property type="entry name" value="ZINC FINGER CW-TYPE COILED-COIL DOMAIN PROTEIN 3"/>
    <property type="match status" value="1"/>
</dbReference>
<dbReference type="InterPro" id="IPR045261">
    <property type="entry name" value="MORC_ATPase"/>
</dbReference>
<dbReference type="GO" id="GO:0005634">
    <property type="term" value="C:nucleus"/>
    <property type="evidence" value="ECO:0007669"/>
    <property type="project" value="TreeGrafter"/>
</dbReference>
<dbReference type="Proteomes" id="UP001148018">
    <property type="component" value="Unassembled WGS sequence"/>
</dbReference>
<accession>A0A9Q0EIH5</accession>
<organism evidence="1 2">
    <name type="scientific">Muraenolepis orangiensis</name>
    <name type="common">Patagonian moray cod</name>
    <dbReference type="NCBI Taxonomy" id="630683"/>
    <lineage>
        <taxon>Eukaryota</taxon>
        <taxon>Metazoa</taxon>
        <taxon>Chordata</taxon>
        <taxon>Craniata</taxon>
        <taxon>Vertebrata</taxon>
        <taxon>Euteleostomi</taxon>
        <taxon>Actinopterygii</taxon>
        <taxon>Neopterygii</taxon>
        <taxon>Teleostei</taxon>
        <taxon>Neoteleostei</taxon>
        <taxon>Acanthomorphata</taxon>
        <taxon>Zeiogadaria</taxon>
        <taxon>Gadariae</taxon>
        <taxon>Gadiformes</taxon>
        <taxon>Muraenolepidoidei</taxon>
        <taxon>Muraenolepididae</taxon>
        <taxon>Muraenolepis</taxon>
    </lineage>
</organism>
<evidence type="ECO:0000313" key="2">
    <source>
        <dbReference type="Proteomes" id="UP001148018"/>
    </source>
</evidence>
<proteinExistence type="predicted"/>
<dbReference type="AlphaFoldDB" id="A0A9Q0EIH5"/>
<dbReference type="GO" id="GO:0016887">
    <property type="term" value="F:ATP hydrolysis activity"/>
    <property type="evidence" value="ECO:0007669"/>
    <property type="project" value="InterPro"/>
</dbReference>
<reference evidence="1" key="1">
    <citation type="submission" date="2022-07" db="EMBL/GenBank/DDBJ databases">
        <title>Chromosome-level genome of Muraenolepis orangiensis.</title>
        <authorList>
            <person name="Kim J."/>
        </authorList>
    </citation>
    <scope>NUCLEOTIDE SEQUENCE</scope>
    <source>
        <strain evidence="1">KU_S4_2022</strain>
        <tissue evidence="1">Muscle</tissue>
    </source>
</reference>
<dbReference type="PANTHER" id="PTHR23336:SF76">
    <property type="entry name" value="MORC S5 DOMAIN-CONTAINING PROTEIN"/>
    <property type="match status" value="1"/>
</dbReference>
<sequence length="101" mass="11189">MLCPKYRITNSTSHTGPFSAIAELIASDTVTKKWWTAKFQLENFGNGFKSGSMRLGDDAIVLSRSEKDRCVGMLSQSYLRATGAKQDICGEYGVGFHHRPL</sequence>
<name>A0A9Q0EIH5_9TELE</name>
<comment type="caution">
    <text evidence="1">The sequence shown here is derived from an EMBL/GenBank/DDBJ whole genome shotgun (WGS) entry which is preliminary data.</text>
</comment>
<evidence type="ECO:0000313" key="1">
    <source>
        <dbReference type="EMBL" id="KAJ3607939.1"/>
    </source>
</evidence>
<dbReference type="EMBL" id="JANIIK010000040">
    <property type="protein sequence ID" value="KAJ3607939.1"/>
    <property type="molecule type" value="Genomic_DNA"/>
</dbReference>
<keyword evidence="2" id="KW-1185">Reference proteome</keyword>